<evidence type="ECO:0000256" key="1">
    <source>
        <dbReference type="ARBA" id="ARBA00023015"/>
    </source>
</evidence>
<accession>A0ABP6KR80</accession>
<dbReference type="CDD" id="cd06267">
    <property type="entry name" value="PBP1_LacI_sugar_binding-like"/>
    <property type="match status" value="1"/>
</dbReference>
<dbReference type="InterPro" id="IPR000843">
    <property type="entry name" value="HTH_LacI"/>
</dbReference>
<protein>
    <submittedName>
        <fullName evidence="5">Transcriptional regulator DegA</fullName>
    </submittedName>
</protein>
<dbReference type="PANTHER" id="PTHR30146:SF155">
    <property type="entry name" value="ALANINE RACEMASE"/>
    <property type="match status" value="1"/>
</dbReference>
<dbReference type="RefSeq" id="WP_344898726.1">
    <property type="nucleotide sequence ID" value="NZ_BAAAWD010000013.1"/>
</dbReference>
<feature type="domain" description="HTH lacI-type" evidence="4">
    <location>
        <begin position="5"/>
        <end position="59"/>
    </location>
</feature>
<dbReference type="Pfam" id="PF13377">
    <property type="entry name" value="Peripla_BP_3"/>
    <property type="match status" value="1"/>
</dbReference>
<evidence type="ECO:0000259" key="4">
    <source>
        <dbReference type="PROSITE" id="PS50932"/>
    </source>
</evidence>
<dbReference type="Proteomes" id="UP001499930">
    <property type="component" value="Unassembled WGS sequence"/>
</dbReference>
<dbReference type="Gene3D" id="1.10.260.40">
    <property type="entry name" value="lambda repressor-like DNA-binding domains"/>
    <property type="match status" value="1"/>
</dbReference>
<dbReference type="PROSITE" id="PS50932">
    <property type="entry name" value="HTH_LACI_2"/>
    <property type="match status" value="1"/>
</dbReference>
<dbReference type="InterPro" id="IPR028082">
    <property type="entry name" value="Peripla_BP_I"/>
</dbReference>
<dbReference type="SUPFAM" id="SSF47413">
    <property type="entry name" value="lambda repressor-like DNA-binding domains"/>
    <property type="match status" value="1"/>
</dbReference>
<dbReference type="SUPFAM" id="SSF53822">
    <property type="entry name" value="Periplasmic binding protein-like I"/>
    <property type="match status" value="1"/>
</dbReference>
<proteinExistence type="predicted"/>
<dbReference type="InterPro" id="IPR010982">
    <property type="entry name" value="Lambda_DNA-bd_dom_sf"/>
</dbReference>
<dbReference type="SMART" id="SM00354">
    <property type="entry name" value="HTH_LACI"/>
    <property type="match status" value="1"/>
</dbReference>
<evidence type="ECO:0000313" key="6">
    <source>
        <dbReference type="Proteomes" id="UP001499930"/>
    </source>
</evidence>
<reference evidence="6" key="1">
    <citation type="journal article" date="2019" name="Int. J. Syst. Evol. Microbiol.">
        <title>The Global Catalogue of Microorganisms (GCM) 10K type strain sequencing project: providing services to taxonomists for standard genome sequencing and annotation.</title>
        <authorList>
            <consortium name="The Broad Institute Genomics Platform"/>
            <consortium name="The Broad Institute Genome Sequencing Center for Infectious Disease"/>
            <person name="Wu L."/>
            <person name="Ma J."/>
        </authorList>
    </citation>
    <scope>NUCLEOTIDE SEQUENCE [LARGE SCALE GENOMIC DNA]</scope>
    <source>
        <strain evidence="6">JCM 3106</strain>
    </source>
</reference>
<evidence type="ECO:0000256" key="3">
    <source>
        <dbReference type="ARBA" id="ARBA00023163"/>
    </source>
</evidence>
<dbReference type="PANTHER" id="PTHR30146">
    <property type="entry name" value="LACI-RELATED TRANSCRIPTIONAL REPRESSOR"/>
    <property type="match status" value="1"/>
</dbReference>
<dbReference type="Pfam" id="PF00356">
    <property type="entry name" value="LacI"/>
    <property type="match status" value="1"/>
</dbReference>
<dbReference type="PROSITE" id="PS00356">
    <property type="entry name" value="HTH_LACI_1"/>
    <property type="match status" value="1"/>
</dbReference>
<name>A0ABP6KR80_9ACTN</name>
<evidence type="ECO:0000256" key="2">
    <source>
        <dbReference type="ARBA" id="ARBA00023125"/>
    </source>
</evidence>
<sequence>MPKRVTIYDVASEAGVSISTVSLAINHPQRVNEATRRAVIDTAVRLGYRGSTPASAGRRVAVAAPFSAYPSYYTRLTGILTVSATAGIEVIVHDLPSTAAEDAPVLDALPVKANIDGIIVMGAPLSRQATRTASLPGPPVVLVDVPDSARHHPDAPSVLIDDRRGGALIGEHLAGRGHRKVAFVHETQRSTDYLSAGMLRAQGLADHLTCVDVPVDDPAAPWPELSSAMEDEEITAVVANHDRLAACLHGALPAIAARPTALVGYDGSELAAALELTTVWQPFEESGRAAMGLLTQLINGEHAHLNAMSLTPRLVARASTAGAVH</sequence>
<gene>
    <name evidence="5" type="primary">degA</name>
    <name evidence="5" type="ORF">GCM10017559_46340</name>
</gene>
<dbReference type="InterPro" id="IPR046335">
    <property type="entry name" value="LacI/GalR-like_sensor"/>
</dbReference>
<keyword evidence="1" id="KW-0805">Transcription regulation</keyword>
<dbReference type="EMBL" id="BAAAWD010000013">
    <property type="protein sequence ID" value="GAA3017231.1"/>
    <property type="molecule type" value="Genomic_DNA"/>
</dbReference>
<keyword evidence="2" id="KW-0238">DNA-binding</keyword>
<organism evidence="5 6">
    <name type="scientific">Streptosporangium longisporum</name>
    <dbReference type="NCBI Taxonomy" id="46187"/>
    <lineage>
        <taxon>Bacteria</taxon>
        <taxon>Bacillati</taxon>
        <taxon>Actinomycetota</taxon>
        <taxon>Actinomycetes</taxon>
        <taxon>Streptosporangiales</taxon>
        <taxon>Streptosporangiaceae</taxon>
        <taxon>Streptosporangium</taxon>
    </lineage>
</organism>
<keyword evidence="3" id="KW-0804">Transcription</keyword>
<dbReference type="CDD" id="cd01392">
    <property type="entry name" value="HTH_LacI"/>
    <property type="match status" value="1"/>
</dbReference>
<evidence type="ECO:0000313" key="5">
    <source>
        <dbReference type="EMBL" id="GAA3017231.1"/>
    </source>
</evidence>
<keyword evidence="6" id="KW-1185">Reference proteome</keyword>
<comment type="caution">
    <text evidence="5">The sequence shown here is derived from an EMBL/GenBank/DDBJ whole genome shotgun (WGS) entry which is preliminary data.</text>
</comment>
<dbReference type="Gene3D" id="3.40.50.2300">
    <property type="match status" value="2"/>
</dbReference>